<feature type="domain" description="ABC transmembrane type-1" evidence="9">
    <location>
        <begin position="357"/>
        <end position="556"/>
    </location>
</feature>
<dbReference type="AlphaFoldDB" id="A0A7L7KXS2"/>
<keyword evidence="6 8" id="KW-1133">Transmembrane helix</keyword>
<dbReference type="Gene3D" id="1.10.3720.10">
    <property type="entry name" value="MetI-like"/>
    <property type="match status" value="2"/>
</dbReference>
<keyword evidence="2 8" id="KW-0813">Transport</keyword>
<feature type="transmembrane region" description="Helical" evidence="8">
    <location>
        <begin position="142"/>
        <end position="164"/>
    </location>
</feature>
<feature type="transmembrane region" description="Helical" evidence="8">
    <location>
        <begin position="99"/>
        <end position="122"/>
    </location>
</feature>
<dbReference type="KEGG" id="cpab:G6534_05675"/>
<feature type="transmembrane region" description="Helical" evidence="8">
    <location>
        <begin position="244"/>
        <end position="267"/>
    </location>
</feature>
<dbReference type="EMBL" id="CP049366">
    <property type="protein sequence ID" value="QMT84142.1"/>
    <property type="molecule type" value="Genomic_DNA"/>
</dbReference>
<protein>
    <submittedName>
        <fullName evidence="10">Iron ABC transporter permease</fullName>
    </submittedName>
</protein>
<evidence type="ECO:0000256" key="2">
    <source>
        <dbReference type="ARBA" id="ARBA00022448"/>
    </source>
</evidence>
<reference evidence="10 11" key="1">
    <citation type="submission" date="2020-02" db="EMBL/GenBank/DDBJ databases">
        <title>Complete Genome Sequence of Lactobacillus sp. NFFJ11 Isolated from animal feed.</title>
        <authorList>
            <person name="Jung J.Y."/>
        </authorList>
    </citation>
    <scope>NUCLEOTIDE SEQUENCE [LARGE SCALE GENOMIC DNA]</scope>
    <source>
        <strain evidence="10 11">NFFJ11</strain>
    </source>
</reference>
<name>A0A7L7KXS2_9LACO</name>
<evidence type="ECO:0000256" key="3">
    <source>
        <dbReference type="ARBA" id="ARBA00022475"/>
    </source>
</evidence>
<feature type="transmembrane region" description="Helical" evidence="8">
    <location>
        <begin position="12"/>
        <end position="31"/>
    </location>
</feature>
<gene>
    <name evidence="10" type="ORF">G6534_05675</name>
</gene>
<feature type="transmembrane region" description="Helical" evidence="8">
    <location>
        <begin position="535"/>
        <end position="558"/>
    </location>
</feature>
<dbReference type="CDD" id="cd06261">
    <property type="entry name" value="TM_PBP2"/>
    <property type="match status" value="2"/>
</dbReference>
<feature type="transmembrane region" description="Helical" evidence="8">
    <location>
        <begin position="477"/>
        <end position="497"/>
    </location>
</feature>
<dbReference type="RefSeq" id="WP_059073905.1">
    <property type="nucleotide sequence ID" value="NZ_CP049366.1"/>
</dbReference>
<feature type="transmembrane region" description="Helical" evidence="8">
    <location>
        <begin position="361"/>
        <end position="383"/>
    </location>
</feature>
<evidence type="ECO:0000256" key="7">
    <source>
        <dbReference type="ARBA" id="ARBA00023136"/>
    </source>
</evidence>
<dbReference type="InterPro" id="IPR035906">
    <property type="entry name" value="MetI-like_sf"/>
</dbReference>
<keyword evidence="5 8" id="KW-0812">Transmembrane</keyword>
<evidence type="ECO:0000256" key="6">
    <source>
        <dbReference type="ARBA" id="ARBA00022989"/>
    </source>
</evidence>
<dbReference type="PANTHER" id="PTHR43357:SF4">
    <property type="entry name" value="INNER MEMBRANE ABC TRANSPORTER PERMEASE PROTEIN YDCV"/>
    <property type="match status" value="1"/>
</dbReference>
<feature type="transmembrane region" description="Helical" evidence="8">
    <location>
        <begin position="295"/>
        <end position="323"/>
    </location>
</feature>
<dbReference type="Pfam" id="PF00528">
    <property type="entry name" value="BPD_transp_1"/>
    <property type="match status" value="1"/>
</dbReference>
<dbReference type="PANTHER" id="PTHR43357">
    <property type="entry name" value="INNER MEMBRANE ABC TRANSPORTER PERMEASE PROTEIN YDCV"/>
    <property type="match status" value="1"/>
</dbReference>
<evidence type="ECO:0000313" key="11">
    <source>
        <dbReference type="Proteomes" id="UP000514410"/>
    </source>
</evidence>
<evidence type="ECO:0000256" key="5">
    <source>
        <dbReference type="ARBA" id="ARBA00022692"/>
    </source>
</evidence>
<dbReference type="GO" id="GO:0005886">
    <property type="term" value="C:plasma membrane"/>
    <property type="evidence" value="ECO:0007669"/>
    <property type="project" value="UniProtKB-SubCell"/>
</dbReference>
<accession>A0A7L7KXS2</accession>
<keyword evidence="11" id="KW-1185">Reference proteome</keyword>
<evidence type="ECO:0000259" key="9">
    <source>
        <dbReference type="PROSITE" id="PS50928"/>
    </source>
</evidence>
<organism evidence="10 11">
    <name type="scientific">Companilactobacillus pabuli</name>
    <dbReference type="NCBI Taxonomy" id="2714036"/>
    <lineage>
        <taxon>Bacteria</taxon>
        <taxon>Bacillati</taxon>
        <taxon>Bacillota</taxon>
        <taxon>Bacilli</taxon>
        <taxon>Lactobacillales</taxon>
        <taxon>Lactobacillaceae</taxon>
        <taxon>Companilactobacillus</taxon>
    </lineage>
</organism>
<proteinExistence type="inferred from homology"/>
<dbReference type="Proteomes" id="UP000514410">
    <property type="component" value="Chromosome"/>
</dbReference>
<evidence type="ECO:0000256" key="1">
    <source>
        <dbReference type="ARBA" id="ARBA00004429"/>
    </source>
</evidence>
<keyword evidence="3" id="KW-1003">Cell membrane</keyword>
<sequence>MTKIKRINPSMILFLILFLWFIVSFMIFPNIQIMKTIFFDKQTSAGESIQSILSSQRAMQGIKNSFILAVTLSITTTIVGILEVLFLEYFEIRFRKVINLAYMIPLIFGGVMVANGYIFTYGSKGFVTTSLLKIFPKMNPSWFSGYHAVIFLMTFACTSTYMIFFRNSFKGIDYQTVEAARGLGASNFKIIFQIILPTLKPIILTCTVLLFQTGLMAMSAPLMVGGRGFETISPLILTFTQRPSSRTLAAILSLFLGLIQLLLLYAIQRNERKGNFLSISKVSTRIKRTRIHNPFFNFIAHVLAYSFALINLIPFMTVILFSFTDIQAIASRKLYLNSFSLENYKMILTSESAYRPFLTSVFYATISSIIVVLLMLVVSHFVYKKRNKFTTILEMIIYTPWVFPGLMFALGLVITYSRPHMIVMNNILTGSLIIMLIAYIIVMMPNTFRFLKASFFAVNSSLEDAAKNLGAKPTYTFIKIVLPIVLPTVLAMLAINFNGKLSEYDLSVFLYNPIAKPIGVVIKNNSSTDAGIEGIALNFVYSVILMSINALIFFFVYADGKNTIKNLFKKER</sequence>
<dbReference type="PROSITE" id="PS50928">
    <property type="entry name" value="ABC_TM1"/>
    <property type="match status" value="2"/>
</dbReference>
<comment type="subcellular location">
    <subcellularLocation>
        <location evidence="1">Cell inner membrane</location>
        <topology evidence="1">Multi-pass membrane protein</topology>
    </subcellularLocation>
    <subcellularLocation>
        <location evidence="8">Cell membrane</location>
        <topology evidence="8">Multi-pass membrane protein</topology>
    </subcellularLocation>
</comment>
<dbReference type="InterPro" id="IPR000515">
    <property type="entry name" value="MetI-like"/>
</dbReference>
<evidence type="ECO:0000313" key="10">
    <source>
        <dbReference type="EMBL" id="QMT84142.1"/>
    </source>
</evidence>
<feature type="domain" description="ABC transmembrane type-1" evidence="9">
    <location>
        <begin position="62"/>
        <end position="267"/>
    </location>
</feature>
<feature type="transmembrane region" description="Helical" evidence="8">
    <location>
        <begin position="66"/>
        <end position="87"/>
    </location>
</feature>
<keyword evidence="7 8" id="KW-0472">Membrane</keyword>
<evidence type="ECO:0000256" key="8">
    <source>
        <dbReference type="RuleBase" id="RU363032"/>
    </source>
</evidence>
<feature type="transmembrane region" description="Helical" evidence="8">
    <location>
        <begin position="422"/>
        <end position="442"/>
    </location>
</feature>
<feature type="transmembrane region" description="Helical" evidence="8">
    <location>
        <begin position="395"/>
        <end position="416"/>
    </location>
</feature>
<keyword evidence="4" id="KW-0997">Cell inner membrane</keyword>
<dbReference type="GO" id="GO:0055085">
    <property type="term" value="P:transmembrane transport"/>
    <property type="evidence" value="ECO:0007669"/>
    <property type="project" value="InterPro"/>
</dbReference>
<dbReference type="SUPFAM" id="SSF161098">
    <property type="entry name" value="MetI-like"/>
    <property type="match status" value="2"/>
</dbReference>
<evidence type="ECO:0000256" key="4">
    <source>
        <dbReference type="ARBA" id="ARBA00022519"/>
    </source>
</evidence>
<comment type="similarity">
    <text evidence="8">Belongs to the binding-protein-dependent transport system permease family.</text>
</comment>